<name>A0ABR7DYH4_9BACT</name>
<accession>A0ABR7DYH4</accession>
<dbReference type="InterPro" id="IPR013325">
    <property type="entry name" value="RNA_pol_sigma_r2"/>
</dbReference>
<comment type="caution">
    <text evidence="1">The sequence shown here is derived from an EMBL/GenBank/DDBJ whole genome shotgun (WGS) entry which is preliminary data.</text>
</comment>
<proteinExistence type="predicted"/>
<dbReference type="RefSeq" id="WP_186958789.1">
    <property type="nucleotide sequence ID" value="NZ_JACOOI010000005.1"/>
</dbReference>
<organism evidence="1 2">
    <name type="scientific">Parabacteroides segnis</name>
    <dbReference type="NCBI Taxonomy" id="2763058"/>
    <lineage>
        <taxon>Bacteria</taxon>
        <taxon>Pseudomonadati</taxon>
        <taxon>Bacteroidota</taxon>
        <taxon>Bacteroidia</taxon>
        <taxon>Bacteroidales</taxon>
        <taxon>Tannerellaceae</taxon>
        <taxon>Parabacteroides</taxon>
    </lineage>
</organism>
<dbReference type="SUPFAM" id="SSF88946">
    <property type="entry name" value="Sigma2 domain of RNA polymerase sigma factors"/>
    <property type="match status" value="1"/>
</dbReference>
<dbReference type="Proteomes" id="UP000644010">
    <property type="component" value="Unassembled WGS sequence"/>
</dbReference>
<evidence type="ECO:0000313" key="2">
    <source>
        <dbReference type="Proteomes" id="UP000644010"/>
    </source>
</evidence>
<sequence>MNEKETVVEIIQKECELYRLKEFGLLTSVEEEADRLLRLLPDRVADSFTDMECFSRWRKKVTDLFYSRLDYTTFLKRNKHTITFSRFLLSLRKRLLRQLQTHWKQDTIDSSLAIPSHTLAFKLSVMLSEEADLLLYPFIDSFVSPDELEDNCDSFCKSYYPVDMEKLLAILRKDDKEFWNDIYLFIKYQAVRVTSCLLLSNQYRDEIEQDTWSESSLLFREKILTDVIPSFDSAIHLRNYIVRICRNKCYEVMRRNKSQEVPMSTPEMDFEFLMEKLVDDTESVCLDMDISRLSDIDINCNYEVSTALTSVLWNKIDPYYTWLVKGIEDKVDALRLHYVDGLSYEKIALLRTPDISTLELHRMQARLRQDVVRVRKVLKERFMKILVDL</sequence>
<reference evidence="1 2" key="1">
    <citation type="submission" date="2020-08" db="EMBL/GenBank/DDBJ databases">
        <title>Genome public.</title>
        <authorList>
            <person name="Liu C."/>
            <person name="Sun Q."/>
        </authorList>
    </citation>
    <scope>NUCLEOTIDE SEQUENCE [LARGE SCALE GENOMIC DNA]</scope>
    <source>
        <strain evidence="1 2">BX2</strain>
    </source>
</reference>
<keyword evidence="2" id="KW-1185">Reference proteome</keyword>
<evidence type="ECO:0000313" key="1">
    <source>
        <dbReference type="EMBL" id="MBC5642588.1"/>
    </source>
</evidence>
<protein>
    <recommendedName>
        <fullName evidence="3">Sigma-70 family RNA polymerase sigma factor</fullName>
    </recommendedName>
</protein>
<evidence type="ECO:0008006" key="3">
    <source>
        <dbReference type="Google" id="ProtNLM"/>
    </source>
</evidence>
<dbReference type="EMBL" id="JACOOI010000005">
    <property type="protein sequence ID" value="MBC5642588.1"/>
    <property type="molecule type" value="Genomic_DNA"/>
</dbReference>
<gene>
    <name evidence="1" type="ORF">H8S77_06770</name>
</gene>